<evidence type="ECO:0000313" key="1">
    <source>
        <dbReference type="EMBL" id="KAL0406355.1"/>
    </source>
</evidence>
<dbReference type="PANTHER" id="PTHR33116">
    <property type="entry name" value="REVERSE TRANSCRIPTASE ZINC-BINDING DOMAIN-CONTAINING PROTEIN-RELATED-RELATED"/>
    <property type="match status" value="1"/>
</dbReference>
<dbReference type="AlphaFoldDB" id="A0AAW2TNC2"/>
<proteinExistence type="predicted"/>
<dbReference type="PANTHER" id="PTHR33116:SF80">
    <property type="entry name" value="REVERSE TRANSCRIPTASE ZINC-BINDING DOMAIN-CONTAINING PROTEIN"/>
    <property type="match status" value="1"/>
</dbReference>
<reference evidence="1" key="2">
    <citation type="journal article" date="2024" name="Plant">
        <title>Genomic evolution and insights into agronomic trait innovations of Sesamum species.</title>
        <authorList>
            <person name="Miao H."/>
            <person name="Wang L."/>
            <person name="Qu L."/>
            <person name="Liu H."/>
            <person name="Sun Y."/>
            <person name="Le M."/>
            <person name="Wang Q."/>
            <person name="Wei S."/>
            <person name="Zheng Y."/>
            <person name="Lin W."/>
            <person name="Duan Y."/>
            <person name="Cao H."/>
            <person name="Xiong S."/>
            <person name="Wang X."/>
            <person name="Wei L."/>
            <person name="Li C."/>
            <person name="Ma Q."/>
            <person name="Ju M."/>
            <person name="Zhao R."/>
            <person name="Li G."/>
            <person name="Mu C."/>
            <person name="Tian Q."/>
            <person name="Mei H."/>
            <person name="Zhang T."/>
            <person name="Gao T."/>
            <person name="Zhang H."/>
        </authorList>
    </citation>
    <scope>NUCLEOTIDE SEQUENCE</scope>
    <source>
        <strain evidence="1">KEN1</strain>
    </source>
</reference>
<sequence length="91" mass="10430">MDSLRNYEEISRQKVNHSKSSFIPRKKANLIAQRIKIITGFSRKELPITYLGAPLYKGNKKKILYENLMDKVRLKFLDGNTVTSPMGADSN</sequence>
<accession>A0AAW2TNC2</accession>
<dbReference type="EMBL" id="JACGWN010000014">
    <property type="protein sequence ID" value="KAL0406355.1"/>
    <property type="molecule type" value="Genomic_DNA"/>
</dbReference>
<name>A0AAW2TNC2_9LAMI</name>
<gene>
    <name evidence="1" type="ORF">Slati_3949400</name>
</gene>
<comment type="caution">
    <text evidence="1">The sequence shown here is derived from an EMBL/GenBank/DDBJ whole genome shotgun (WGS) entry which is preliminary data.</text>
</comment>
<reference evidence="1" key="1">
    <citation type="submission" date="2020-06" db="EMBL/GenBank/DDBJ databases">
        <authorList>
            <person name="Li T."/>
            <person name="Hu X."/>
            <person name="Zhang T."/>
            <person name="Song X."/>
            <person name="Zhang H."/>
            <person name="Dai N."/>
            <person name="Sheng W."/>
            <person name="Hou X."/>
            <person name="Wei L."/>
        </authorList>
    </citation>
    <scope>NUCLEOTIDE SEQUENCE</scope>
    <source>
        <strain evidence="1">KEN1</strain>
        <tissue evidence="1">Leaf</tissue>
    </source>
</reference>
<protein>
    <submittedName>
        <fullName evidence="1">Uncharacterized protein</fullName>
    </submittedName>
</protein>
<organism evidence="1">
    <name type="scientific">Sesamum latifolium</name>
    <dbReference type="NCBI Taxonomy" id="2727402"/>
    <lineage>
        <taxon>Eukaryota</taxon>
        <taxon>Viridiplantae</taxon>
        <taxon>Streptophyta</taxon>
        <taxon>Embryophyta</taxon>
        <taxon>Tracheophyta</taxon>
        <taxon>Spermatophyta</taxon>
        <taxon>Magnoliopsida</taxon>
        <taxon>eudicotyledons</taxon>
        <taxon>Gunneridae</taxon>
        <taxon>Pentapetalae</taxon>
        <taxon>asterids</taxon>
        <taxon>lamiids</taxon>
        <taxon>Lamiales</taxon>
        <taxon>Pedaliaceae</taxon>
        <taxon>Sesamum</taxon>
    </lineage>
</organism>